<evidence type="ECO:0000313" key="3">
    <source>
        <dbReference type="Proteomes" id="UP001307889"/>
    </source>
</evidence>
<accession>A0ABN7APX2</accession>
<protein>
    <recommendedName>
        <fullName evidence="4">Transmembrane protein</fullName>
    </recommendedName>
</protein>
<organism evidence="2 3">
    <name type="scientific">Nesidiocoris tenuis</name>
    <dbReference type="NCBI Taxonomy" id="355587"/>
    <lineage>
        <taxon>Eukaryota</taxon>
        <taxon>Metazoa</taxon>
        <taxon>Ecdysozoa</taxon>
        <taxon>Arthropoda</taxon>
        <taxon>Hexapoda</taxon>
        <taxon>Insecta</taxon>
        <taxon>Pterygota</taxon>
        <taxon>Neoptera</taxon>
        <taxon>Paraneoptera</taxon>
        <taxon>Hemiptera</taxon>
        <taxon>Heteroptera</taxon>
        <taxon>Panheteroptera</taxon>
        <taxon>Cimicomorpha</taxon>
        <taxon>Miridae</taxon>
        <taxon>Dicyphina</taxon>
        <taxon>Nesidiocoris</taxon>
    </lineage>
</organism>
<dbReference type="Proteomes" id="UP001307889">
    <property type="component" value="Chromosome 4"/>
</dbReference>
<dbReference type="EMBL" id="AP028912">
    <property type="protein sequence ID" value="BES93329.1"/>
    <property type="molecule type" value="Genomic_DNA"/>
</dbReference>
<proteinExistence type="predicted"/>
<name>A0ABN7APX2_9HEMI</name>
<keyword evidence="3" id="KW-1185">Reference proteome</keyword>
<evidence type="ECO:0000256" key="1">
    <source>
        <dbReference type="SAM" id="MobiDB-lite"/>
    </source>
</evidence>
<evidence type="ECO:0000313" key="2">
    <source>
        <dbReference type="EMBL" id="BES93329.1"/>
    </source>
</evidence>
<gene>
    <name evidence="2" type="ORF">NTJ_06138</name>
</gene>
<sequence>MHNLKRKWRKYNATPGREWEAIARTRAPRGSQLSVGSPNCVGGFVCWGLAMVVASAYTVRQTDQYKRERESSRREEGPRIAGASTLLLRLTKPRFPSSGRSFPESLPRRADGNSIDDSFTIS</sequence>
<evidence type="ECO:0008006" key="4">
    <source>
        <dbReference type="Google" id="ProtNLM"/>
    </source>
</evidence>
<feature type="region of interest" description="Disordered" evidence="1">
    <location>
        <begin position="92"/>
        <end position="122"/>
    </location>
</feature>
<reference evidence="2 3" key="1">
    <citation type="submission" date="2023-09" db="EMBL/GenBank/DDBJ databases">
        <title>Nesidiocoris tenuis whole genome shotgun sequence.</title>
        <authorList>
            <person name="Shibata T."/>
            <person name="Shimoda M."/>
            <person name="Kobayashi T."/>
            <person name="Uehara T."/>
        </authorList>
    </citation>
    <scope>NUCLEOTIDE SEQUENCE [LARGE SCALE GENOMIC DNA]</scope>
    <source>
        <strain evidence="2 3">Japan</strain>
    </source>
</reference>